<dbReference type="InterPro" id="IPR000158">
    <property type="entry name" value="Cell_div_FtsZ"/>
</dbReference>
<evidence type="ECO:0000256" key="6">
    <source>
        <dbReference type="RuleBase" id="RU000631"/>
    </source>
</evidence>
<dbReference type="SUPFAM" id="SSF55307">
    <property type="entry name" value="Tubulin C-terminal domain-like"/>
    <property type="match status" value="1"/>
</dbReference>
<dbReference type="SMART" id="SM00865">
    <property type="entry name" value="Tubulin_C"/>
    <property type="match status" value="1"/>
</dbReference>
<feature type="region of interest" description="Disordered" evidence="7">
    <location>
        <begin position="336"/>
        <end position="405"/>
    </location>
</feature>
<dbReference type="InterPro" id="IPR020805">
    <property type="entry name" value="Cell_div_FtsZ_CS"/>
</dbReference>
<keyword evidence="3 4" id="KW-0342">GTP-binding</keyword>
<dbReference type="InterPro" id="IPR024757">
    <property type="entry name" value="FtsZ_C"/>
</dbReference>
<dbReference type="InterPro" id="IPR036525">
    <property type="entry name" value="Tubulin/FtsZ_GTPase_sf"/>
</dbReference>
<evidence type="ECO:0000256" key="4">
    <source>
        <dbReference type="HAMAP-Rule" id="MF_00909"/>
    </source>
</evidence>
<feature type="binding site" evidence="4">
    <location>
        <position position="149"/>
    </location>
    <ligand>
        <name>GTP</name>
        <dbReference type="ChEBI" id="CHEBI:37565"/>
    </ligand>
</feature>
<dbReference type="KEGG" id="obg:Verru16b_03507"/>
<keyword evidence="4 6" id="KW-0132">Cell division</keyword>
<reference evidence="10 11" key="1">
    <citation type="submission" date="2016-06" db="EMBL/GenBank/DDBJ databases">
        <title>Three novel species with peptidoglycan cell walls form the new genus Lacunisphaera gen. nov. in the family Opitutaceae of the verrucomicrobial subdivision 4.</title>
        <authorList>
            <person name="Rast P."/>
            <person name="Gloeckner I."/>
            <person name="Jogler M."/>
            <person name="Boedeker C."/>
            <person name="Jeske O."/>
            <person name="Wiegand S."/>
            <person name="Reinhardt R."/>
            <person name="Schumann P."/>
            <person name="Rohde M."/>
            <person name="Spring S."/>
            <person name="Gloeckner F.O."/>
            <person name="Jogler C."/>
        </authorList>
    </citation>
    <scope>NUCLEOTIDE SEQUENCE [LARGE SCALE GENOMIC DNA]</scope>
    <source>
        <strain evidence="10 11">IG16b</strain>
    </source>
</reference>
<keyword evidence="2 4" id="KW-0547">Nucleotide-binding</keyword>
<keyword evidence="4 6" id="KW-0131">Cell cycle</keyword>
<evidence type="ECO:0000256" key="7">
    <source>
        <dbReference type="SAM" id="MobiDB-lite"/>
    </source>
</evidence>
<dbReference type="PROSITE" id="PS00227">
    <property type="entry name" value="TUBULIN"/>
    <property type="match status" value="1"/>
</dbReference>
<keyword evidence="4 6" id="KW-0717">Septation</keyword>
<comment type="similarity">
    <text evidence="1 4 6">Belongs to the FtsZ family.</text>
</comment>
<dbReference type="PANTHER" id="PTHR30314">
    <property type="entry name" value="CELL DIVISION PROTEIN FTSZ-RELATED"/>
    <property type="match status" value="1"/>
</dbReference>
<dbReference type="InterPro" id="IPR018316">
    <property type="entry name" value="Tubulin/FtsZ_2-layer-sand-dom"/>
</dbReference>
<evidence type="ECO:0000313" key="10">
    <source>
        <dbReference type="EMBL" id="AOS46401.1"/>
    </source>
</evidence>
<dbReference type="InterPro" id="IPR008280">
    <property type="entry name" value="Tub_FtsZ_C"/>
</dbReference>
<proteinExistence type="inferred from homology"/>
<dbReference type="SMART" id="SM00864">
    <property type="entry name" value="Tubulin"/>
    <property type="match status" value="1"/>
</dbReference>
<dbReference type="Pfam" id="PF12327">
    <property type="entry name" value="FtsZ_C"/>
    <property type="match status" value="1"/>
</dbReference>
<organism evidence="10 11">
    <name type="scientific">Lacunisphaera limnophila</name>
    <dbReference type="NCBI Taxonomy" id="1838286"/>
    <lineage>
        <taxon>Bacteria</taxon>
        <taxon>Pseudomonadati</taxon>
        <taxon>Verrucomicrobiota</taxon>
        <taxon>Opitutia</taxon>
        <taxon>Opitutales</taxon>
        <taxon>Opitutaceae</taxon>
        <taxon>Lacunisphaera</taxon>
    </lineage>
</organism>
<dbReference type="InterPro" id="IPR045061">
    <property type="entry name" value="FtsZ/CetZ"/>
</dbReference>
<dbReference type="InterPro" id="IPR003008">
    <property type="entry name" value="Tubulin_FtsZ_GTPase"/>
</dbReference>
<dbReference type="NCBIfam" id="TIGR00065">
    <property type="entry name" value="ftsZ"/>
    <property type="match status" value="1"/>
</dbReference>
<feature type="binding site" evidence="4">
    <location>
        <begin position="114"/>
        <end position="116"/>
    </location>
    <ligand>
        <name>GTP</name>
        <dbReference type="ChEBI" id="CHEBI:37565"/>
    </ligand>
</feature>
<feature type="domain" description="Tubulin/FtsZ GTPase" evidence="8">
    <location>
        <begin position="19"/>
        <end position="211"/>
    </location>
</feature>
<dbReference type="GO" id="GO:0051258">
    <property type="term" value="P:protein polymerization"/>
    <property type="evidence" value="ECO:0007669"/>
    <property type="project" value="UniProtKB-UniRule"/>
</dbReference>
<dbReference type="HAMAP" id="MF_00909">
    <property type="entry name" value="FtsZ"/>
    <property type="match status" value="1"/>
</dbReference>
<dbReference type="EMBL" id="CP016094">
    <property type="protein sequence ID" value="AOS46401.1"/>
    <property type="molecule type" value="Genomic_DNA"/>
</dbReference>
<dbReference type="GO" id="GO:0043093">
    <property type="term" value="P:FtsZ-dependent cytokinesis"/>
    <property type="evidence" value="ECO:0007669"/>
    <property type="project" value="UniProtKB-UniRule"/>
</dbReference>
<dbReference type="Gene3D" id="3.40.50.1440">
    <property type="entry name" value="Tubulin/FtsZ, GTPase domain"/>
    <property type="match status" value="1"/>
</dbReference>
<feature type="domain" description="Tubulin/FtsZ 2-layer sandwich" evidence="9">
    <location>
        <begin position="213"/>
        <end position="334"/>
    </location>
</feature>
<evidence type="ECO:0000313" key="11">
    <source>
        <dbReference type="Proteomes" id="UP000095228"/>
    </source>
</evidence>
<comment type="subcellular location">
    <subcellularLocation>
        <location evidence="4">Cytoplasm</location>
    </subcellularLocation>
    <text evidence="4">Assembles at midcell at the inner surface of the cytoplasmic membrane.</text>
</comment>
<dbReference type="GO" id="GO:0005525">
    <property type="term" value="F:GTP binding"/>
    <property type="evidence" value="ECO:0007669"/>
    <property type="project" value="UniProtKB-UniRule"/>
</dbReference>
<feature type="binding site" evidence="4">
    <location>
        <position position="193"/>
    </location>
    <ligand>
        <name>GTP</name>
        <dbReference type="ChEBI" id="CHEBI:37565"/>
    </ligand>
</feature>
<dbReference type="PATRIC" id="fig|1838286.3.peg.3540"/>
<name>A0A1D8AZU3_9BACT</name>
<feature type="compositionally biased region" description="Low complexity" evidence="7">
    <location>
        <begin position="345"/>
        <end position="378"/>
    </location>
</feature>
<dbReference type="GO" id="GO:0007017">
    <property type="term" value="P:microtubule-based process"/>
    <property type="evidence" value="ECO:0007669"/>
    <property type="project" value="InterPro"/>
</dbReference>
<dbReference type="STRING" id="1838286.Verru16b_03507"/>
<dbReference type="GO" id="GO:0032153">
    <property type="term" value="C:cell division site"/>
    <property type="evidence" value="ECO:0007669"/>
    <property type="project" value="UniProtKB-UniRule"/>
</dbReference>
<dbReference type="InterPro" id="IPR017975">
    <property type="entry name" value="Tubulin_CS"/>
</dbReference>
<evidence type="ECO:0000259" key="9">
    <source>
        <dbReference type="SMART" id="SM00865"/>
    </source>
</evidence>
<dbReference type="Proteomes" id="UP000095228">
    <property type="component" value="Chromosome"/>
</dbReference>
<dbReference type="Pfam" id="PF00091">
    <property type="entry name" value="Tubulin"/>
    <property type="match status" value="1"/>
</dbReference>
<gene>
    <name evidence="4 10" type="primary">ftsZ</name>
    <name evidence="10" type="ORF">Verru16b_03507</name>
</gene>
<dbReference type="OrthoDB" id="9813375at2"/>
<protein>
    <recommendedName>
        <fullName evidence="4 5">Cell division protein FtsZ</fullName>
    </recommendedName>
</protein>
<comment type="function">
    <text evidence="4 6">Essential cell division protein that forms a contractile ring structure (Z ring) at the future cell division site. The regulation of the ring assembly controls the timing and the location of cell division. One of the functions of the FtsZ ring is to recruit other cell division proteins to the septum to produce a new cell wall between the dividing cells. Binds GTP and shows GTPase activity.</text>
</comment>
<evidence type="ECO:0000256" key="1">
    <source>
        <dbReference type="ARBA" id="ARBA00009690"/>
    </source>
</evidence>
<dbReference type="GO" id="GO:0003924">
    <property type="term" value="F:GTPase activity"/>
    <property type="evidence" value="ECO:0007669"/>
    <property type="project" value="UniProtKB-UniRule"/>
</dbReference>
<dbReference type="AlphaFoldDB" id="A0A1D8AZU3"/>
<dbReference type="GO" id="GO:0005874">
    <property type="term" value="C:microtubule"/>
    <property type="evidence" value="ECO:0007669"/>
    <property type="project" value="InterPro"/>
</dbReference>
<sequence length="425" mass="44393">MDQPSSELPLEAMADRDVGIKLIGVGGGGSNAVDRLKMENLDRLQLAVINTDLKALGTSPVQDKILIGAGLTRGLSAGGDPELGCKAAEADADKIAEIVKDTDLVFLVAGLGGGTGSGATPIVAQIAAEAGAVVIAFVTLPFSFEGGRRARQAEEALAELRRVCDAVIPLSNDMLLQEGTEQTSVLDSFARADEWIGRGVKSIWAMLSRTGLINVDFTAVRQVFHHRGGKTLFGLGTGTGDNPAQAALDDLKNCPLLHTPEHARKADRLLVNITGGADLSLTKVNEIMSAVTEQFGPEAHVVMGAAIDEALQGRVELCVLGTTDVGGRNFVRRPAPAPVRRVEKPVAPAAAADPATPRSRAPAAPEAAGVAPAATKPKPQQEEFGFQGGEPAENRGAFGKSDRNLFEGQDLDVPTYLRKGIKVAL</sequence>
<accession>A0A1D8AZU3</accession>
<keyword evidence="11" id="KW-1185">Reference proteome</keyword>
<feature type="binding site" evidence="4">
    <location>
        <position position="145"/>
    </location>
    <ligand>
        <name>GTP</name>
        <dbReference type="ChEBI" id="CHEBI:37565"/>
    </ligand>
</feature>
<dbReference type="SUPFAM" id="SSF52490">
    <property type="entry name" value="Tubulin nucleotide-binding domain-like"/>
    <property type="match status" value="1"/>
</dbReference>
<evidence type="ECO:0000259" key="8">
    <source>
        <dbReference type="SMART" id="SM00864"/>
    </source>
</evidence>
<comment type="subunit">
    <text evidence="4">Homodimer. Polymerizes to form a dynamic ring structure in a strictly GTP-dependent manner. Interacts directly with several other division proteins.</text>
</comment>
<dbReference type="PRINTS" id="PR00423">
    <property type="entry name" value="CELLDVISFTSZ"/>
</dbReference>
<dbReference type="CDD" id="cd02201">
    <property type="entry name" value="FtsZ_type1"/>
    <property type="match status" value="1"/>
</dbReference>
<keyword evidence="4" id="KW-0963">Cytoplasm</keyword>
<dbReference type="GO" id="GO:0000917">
    <property type="term" value="P:division septum assembly"/>
    <property type="evidence" value="ECO:0007669"/>
    <property type="project" value="UniProtKB-KW"/>
</dbReference>
<dbReference type="RefSeq" id="WP_069963457.1">
    <property type="nucleotide sequence ID" value="NZ_CP016094.1"/>
</dbReference>
<dbReference type="GO" id="GO:0005737">
    <property type="term" value="C:cytoplasm"/>
    <property type="evidence" value="ECO:0007669"/>
    <property type="project" value="UniProtKB-SubCell"/>
</dbReference>
<evidence type="ECO:0000256" key="5">
    <source>
        <dbReference type="NCBIfam" id="TIGR00065"/>
    </source>
</evidence>
<feature type="binding site" evidence="4">
    <location>
        <begin position="27"/>
        <end position="31"/>
    </location>
    <ligand>
        <name>GTP</name>
        <dbReference type="ChEBI" id="CHEBI:37565"/>
    </ligand>
</feature>
<dbReference type="PANTHER" id="PTHR30314:SF3">
    <property type="entry name" value="MITOCHONDRIAL DIVISION PROTEIN FSZA"/>
    <property type="match status" value="1"/>
</dbReference>
<dbReference type="PROSITE" id="PS01135">
    <property type="entry name" value="FTSZ_2"/>
    <property type="match status" value="1"/>
</dbReference>
<evidence type="ECO:0000256" key="3">
    <source>
        <dbReference type="ARBA" id="ARBA00023134"/>
    </source>
</evidence>
<evidence type="ECO:0000256" key="2">
    <source>
        <dbReference type="ARBA" id="ARBA00022741"/>
    </source>
</evidence>